<dbReference type="AlphaFoldDB" id="A0A9Q1CJ63"/>
<evidence type="ECO:0000313" key="4">
    <source>
        <dbReference type="EMBL" id="KAJ8046286.1"/>
    </source>
</evidence>
<feature type="domain" description="YHYH" evidence="3">
    <location>
        <begin position="82"/>
        <end position="180"/>
    </location>
</feature>
<feature type="signal peptide" evidence="2">
    <location>
        <begin position="1"/>
        <end position="17"/>
    </location>
</feature>
<dbReference type="PANTHER" id="PTHR30289:SF8">
    <property type="entry name" value="YHYH DOMAIN-CONTAINING PROTEIN"/>
    <property type="match status" value="1"/>
</dbReference>
<accession>A0A9Q1CJ63</accession>
<dbReference type="EMBL" id="JAIZAY010000002">
    <property type="protein sequence ID" value="KAJ8046286.1"/>
    <property type="molecule type" value="Genomic_DNA"/>
</dbReference>
<comment type="caution">
    <text evidence="4">The sequence shown here is derived from an EMBL/GenBank/DDBJ whole genome shotgun (WGS) entry which is preliminary data.</text>
</comment>
<evidence type="ECO:0000259" key="3">
    <source>
        <dbReference type="Pfam" id="PF14240"/>
    </source>
</evidence>
<organism evidence="4 5">
    <name type="scientific">Holothuria leucospilota</name>
    <name type="common">Black long sea cucumber</name>
    <name type="synonym">Mertensiothuria leucospilota</name>
    <dbReference type="NCBI Taxonomy" id="206669"/>
    <lineage>
        <taxon>Eukaryota</taxon>
        <taxon>Metazoa</taxon>
        <taxon>Echinodermata</taxon>
        <taxon>Eleutherozoa</taxon>
        <taxon>Echinozoa</taxon>
        <taxon>Holothuroidea</taxon>
        <taxon>Aspidochirotacea</taxon>
        <taxon>Aspidochirotida</taxon>
        <taxon>Holothuriidae</taxon>
        <taxon>Holothuria</taxon>
    </lineage>
</organism>
<evidence type="ECO:0000313" key="5">
    <source>
        <dbReference type="Proteomes" id="UP001152320"/>
    </source>
</evidence>
<protein>
    <recommendedName>
        <fullName evidence="3">YHYH domain-containing protein</fullName>
    </recommendedName>
</protein>
<gene>
    <name evidence="4" type="ORF">HOLleu_04907</name>
</gene>
<keyword evidence="1" id="KW-0472">Membrane</keyword>
<proteinExistence type="predicted"/>
<feature type="chain" id="PRO_5040430119" description="YHYH domain-containing protein" evidence="2">
    <location>
        <begin position="18"/>
        <end position="285"/>
    </location>
</feature>
<name>A0A9Q1CJ63_HOLLE</name>
<dbReference type="Pfam" id="PF14240">
    <property type="entry name" value="YHYH"/>
    <property type="match status" value="1"/>
</dbReference>
<keyword evidence="1" id="KW-0812">Transmembrane</keyword>
<keyword evidence="2" id="KW-0732">Signal</keyword>
<reference evidence="4" key="1">
    <citation type="submission" date="2021-10" db="EMBL/GenBank/DDBJ databases">
        <title>Tropical sea cucumber genome reveals ecological adaptation and Cuvierian tubules defense mechanism.</title>
        <authorList>
            <person name="Chen T."/>
        </authorList>
    </citation>
    <scope>NUCLEOTIDE SEQUENCE</scope>
    <source>
        <strain evidence="4">Nanhai2018</strain>
        <tissue evidence="4">Muscle</tissue>
    </source>
</reference>
<keyword evidence="1" id="KW-1133">Transmembrane helix</keyword>
<evidence type="ECO:0000256" key="1">
    <source>
        <dbReference type="SAM" id="Phobius"/>
    </source>
</evidence>
<sequence length="285" mass="30773">MHTRLAVVVALFTLCQAITEEETDNFGTTGMPEQNTGIVGTVSVTDNGDTWLFESNGVPDHDTATWPWPGVNPNSIEAKANSYNLPKNPTVAESPSCLPGGPIGMAVNGVMMFNPWNAFDENAVEGDTAEIFDQCDGHPDERGTYHYHKMPASCLFEDVEGEASPLIGVAFDGFAIYGPNDENGTRLTSDDLDECHGRYNSKGVYQYHTTTDFPYILGCYKGTPVASQPPGGKCYFASDANEDGNISDEVVVTTLASTTSSAYIVSPSLFLCIIIFLNQLLALRI</sequence>
<evidence type="ECO:0000256" key="2">
    <source>
        <dbReference type="SAM" id="SignalP"/>
    </source>
</evidence>
<dbReference type="OrthoDB" id="197925at2759"/>
<dbReference type="InterPro" id="IPR025924">
    <property type="entry name" value="YHYH_dom"/>
</dbReference>
<dbReference type="PANTHER" id="PTHR30289">
    <property type="entry name" value="UNCHARACTERIZED PROTEIN YBCL-RELATED"/>
    <property type="match status" value="1"/>
</dbReference>
<dbReference type="Proteomes" id="UP001152320">
    <property type="component" value="Chromosome 2"/>
</dbReference>
<feature type="transmembrane region" description="Helical" evidence="1">
    <location>
        <begin position="262"/>
        <end position="283"/>
    </location>
</feature>
<keyword evidence="5" id="KW-1185">Reference proteome</keyword>